<gene>
    <name evidence="1" type="ORF">AB6A40_011860</name>
</gene>
<proteinExistence type="predicted"/>
<dbReference type="AlphaFoldDB" id="A0ABD6F3P3"/>
<feature type="non-terminal residue" evidence="1">
    <location>
        <position position="1"/>
    </location>
</feature>
<accession>A0ABD6F3P3</accession>
<dbReference type="Gene3D" id="1.10.579.10">
    <property type="entry name" value="DNA Cyclobutane Dipyrimidine Photolyase, subunit A, domain 3"/>
    <property type="match status" value="1"/>
</dbReference>
<dbReference type="SUPFAM" id="SSF48173">
    <property type="entry name" value="Cryptochrome/photolyase FAD-binding domain"/>
    <property type="match status" value="1"/>
</dbReference>
<reference evidence="1 2" key="1">
    <citation type="submission" date="2024-08" db="EMBL/GenBank/DDBJ databases">
        <title>Gnathostoma spinigerum genome.</title>
        <authorList>
            <person name="Gonzalez-Bertolin B."/>
            <person name="Monzon S."/>
            <person name="Zaballos A."/>
            <person name="Jimenez P."/>
            <person name="Dekumyoy P."/>
            <person name="Varona S."/>
            <person name="Cuesta I."/>
            <person name="Sumanam S."/>
            <person name="Adisakwattana P."/>
            <person name="Gasser R.B."/>
            <person name="Hernandez-Gonzalez A."/>
            <person name="Young N.D."/>
            <person name="Perteguer M.J."/>
        </authorList>
    </citation>
    <scope>NUCLEOTIDE SEQUENCE [LARGE SCALE GENOMIC DNA]</scope>
    <source>
        <strain evidence="1">AL3</strain>
        <tissue evidence="1">Liver</tissue>
    </source>
</reference>
<keyword evidence="2" id="KW-1185">Reference proteome</keyword>
<name>A0ABD6F3P3_9BILA</name>
<protein>
    <recommendedName>
        <fullName evidence="3">Deoxyribodipyrimidine photolyase</fullName>
    </recommendedName>
</protein>
<dbReference type="EMBL" id="JBGFUD010077926">
    <property type="protein sequence ID" value="MFH4985151.1"/>
    <property type="molecule type" value="Genomic_DNA"/>
</dbReference>
<dbReference type="InterPro" id="IPR036134">
    <property type="entry name" value="Crypto/Photolyase_FAD-like_sf"/>
</dbReference>
<evidence type="ECO:0008006" key="3">
    <source>
        <dbReference type="Google" id="ProtNLM"/>
    </source>
</evidence>
<comment type="caution">
    <text evidence="1">The sequence shown here is derived from an EMBL/GenBank/DDBJ whole genome shotgun (WGS) entry which is preliminary data.</text>
</comment>
<sequence>LQADRFDPDHAYVRQWVPEVDGPEYPQPVVDLAQSRRDALAAYDVVKAAKAAAN</sequence>
<dbReference type="Proteomes" id="UP001608902">
    <property type="component" value="Unassembled WGS sequence"/>
</dbReference>
<evidence type="ECO:0000313" key="2">
    <source>
        <dbReference type="Proteomes" id="UP001608902"/>
    </source>
</evidence>
<evidence type="ECO:0000313" key="1">
    <source>
        <dbReference type="EMBL" id="MFH4985151.1"/>
    </source>
</evidence>
<organism evidence="1 2">
    <name type="scientific">Gnathostoma spinigerum</name>
    <dbReference type="NCBI Taxonomy" id="75299"/>
    <lineage>
        <taxon>Eukaryota</taxon>
        <taxon>Metazoa</taxon>
        <taxon>Ecdysozoa</taxon>
        <taxon>Nematoda</taxon>
        <taxon>Chromadorea</taxon>
        <taxon>Rhabditida</taxon>
        <taxon>Spirurina</taxon>
        <taxon>Gnathostomatomorpha</taxon>
        <taxon>Gnathostomatoidea</taxon>
        <taxon>Gnathostomatidae</taxon>
        <taxon>Gnathostoma</taxon>
    </lineage>
</organism>